<evidence type="ECO:0000256" key="5">
    <source>
        <dbReference type="ARBA" id="ARBA00022729"/>
    </source>
</evidence>
<dbReference type="Pfam" id="PF22748">
    <property type="entry name" value="PexRD54_WY"/>
    <property type="match status" value="2"/>
</dbReference>
<gene>
    <name evidence="8" type="ORF">PHMEG_00029767</name>
</gene>
<organism evidence="8 9">
    <name type="scientific">Phytophthora megakarya</name>
    <dbReference type="NCBI Taxonomy" id="4795"/>
    <lineage>
        <taxon>Eukaryota</taxon>
        <taxon>Sar</taxon>
        <taxon>Stramenopiles</taxon>
        <taxon>Oomycota</taxon>
        <taxon>Peronosporomycetes</taxon>
        <taxon>Peronosporales</taxon>
        <taxon>Peronosporaceae</taxon>
        <taxon>Phytophthora</taxon>
    </lineage>
</organism>
<feature type="domain" description="RxLR effector PexRD54 WY" evidence="7">
    <location>
        <begin position="288"/>
        <end position="327"/>
    </location>
</feature>
<evidence type="ECO:0000256" key="3">
    <source>
        <dbReference type="ARBA" id="ARBA00010400"/>
    </source>
</evidence>
<keyword evidence="6" id="KW-0843">Virulence</keyword>
<dbReference type="EMBL" id="NBNE01008652">
    <property type="protein sequence ID" value="OWY99260.1"/>
    <property type="molecule type" value="Genomic_DNA"/>
</dbReference>
<evidence type="ECO:0000313" key="8">
    <source>
        <dbReference type="EMBL" id="OWY99260.1"/>
    </source>
</evidence>
<evidence type="ECO:0000256" key="1">
    <source>
        <dbReference type="ARBA" id="ARBA00004340"/>
    </source>
</evidence>
<feature type="domain" description="RxLR effector PexRD54 WY" evidence="7">
    <location>
        <begin position="380"/>
        <end position="416"/>
    </location>
</feature>
<sequence length="511" mass="59440">MFTSSKATPEKLASWLKSGKSTDAVFTRLHLDKPGSLFLKPQFAAWVQYADALSTKFPEMSAMSTLTRRYGDEVLFRLIKIAKRNPATENLATQLETKQIQYWVATRKDPDEVFHLGLGKKADSILTQLLSENSLASTWVKYMDNFNRMYPEEKTTMIESFTKSFGDIGVTTMLRTAMNEESTRNLASKLESAQLKMWWDSGKSTDDVFKLLQLDQEAKRNFFRDTDLLSTWVSYVNVFFKENPDKTATLFSSMESRFRDRQLNEILNLAKKYPSMENIATTIQKNKIQTYLASNESPAKVFTLLGLADEGDFILSTPQFRSWMNYVNVFNERNPKRQESWFEPLRLEHEYGGFRMIEKALQNPNTVEIGEKVERGWLNFWLDQNHSPKDVFRFLHLDEVGEQTLVDRKFKTWTTYLEKFNKKHPADKTMLIDGLRANYNDIWLLRIFETSKNDPTTNGLIPTLENALINKWVVEKKTQAALMNQLDHLESSDEIIQRYVKRLREIEGITS</sequence>
<dbReference type="InterPro" id="IPR054463">
    <property type="entry name" value="PexRD54_WY"/>
</dbReference>
<comment type="subcellular location">
    <subcellularLocation>
        <location evidence="1">Host cell</location>
    </subcellularLocation>
    <subcellularLocation>
        <location evidence="2">Secreted</location>
    </subcellularLocation>
</comment>
<dbReference type="OrthoDB" id="126981at2759"/>
<proteinExistence type="inferred from homology"/>
<evidence type="ECO:0000256" key="6">
    <source>
        <dbReference type="ARBA" id="ARBA00023026"/>
    </source>
</evidence>
<evidence type="ECO:0000256" key="4">
    <source>
        <dbReference type="ARBA" id="ARBA00022525"/>
    </source>
</evidence>
<dbReference type="GO" id="GO:0043657">
    <property type="term" value="C:host cell"/>
    <property type="evidence" value="ECO:0007669"/>
    <property type="project" value="UniProtKB-SubCell"/>
</dbReference>
<dbReference type="GO" id="GO:0005576">
    <property type="term" value="C:extracellular region"/>
    <property type="evidence" value="ECO:0007669"/>
    <property type="project" value="UniProtKB-SubCell"/>
</dbReference>
<comment type="similarity">
    <text evidence="3">Belongs to the RxLR effector family.</text>
</comment>
<accession>A0A225V1E9</accession>
<reference evidence="9" key="1">
    <citation type="submission" date="2017-03" db="EMBL/GenBank/DDBJ databases">
        <title>Phytopthora megakarya and P. palmivora, two closely related causual agents of cacao black pod achieved similar genome size and gene model numbers by different mechanisms.</title>
        <authorList>
            <person name="Ali S."/>
            <person name="Shao J."/>
            <person name="Larry D.J."/>
            <person name="Kronmiller B."/>
            <person name="Shen D."/>
            <person name="Strem M.D."/>
            <person name="Melnick R.L."/>
            <person name="Guiltinan M.J."/>
            <person name="Tyler B.M."/>
            <person name="Meinhardt L.W."/>
            <person name="Bailey B.A."/>
        </authorList>
    </citation>
    <scope>NUCLEOTIDE SEQUENCE [LARGE SCALE GENOMIC DNA]</scope>
    <source>
        <strain evidence="9">zdho120</strain>
    </source>
</reference>
<evidence type="ECO:0000313" key="9">
    <source>
        <dbReference type="Proteomes" id="UP000198211"/>
    </source>
</evidence>
<keyword evidence="5" id="KW-0732">Signal</keyword>
<dbReference type="Proteomes" id="UP000198211">
    <property type="component" value="Unassembled WGS sequence"/>
</dbReference>
<dbReference type="AlphaFoldDB" id="A0A225V1E9"/>
<keyword evidence="4" id="KW-0964">Secreted</keyword>
<evidence type="ECO:0000256" key="2">
    <source>
        <dbReference type="ARBA" id="ARBA00004613"/>
    </source>
</evidence>
<evidence type="ECO:0000259" key="7">
    <source>
        <dbReference type="Pfam" id="PF22748"/>
    </source>
</evidence>
<protein>
    <submittedName>
        <fullName evidence="8">Avirulence (Avh) protein</fullName>
    </submittedName>
</protein>
<comment type="caution">
    <text evidence="8">The sequence shown here is derived from an EMBL/GenBank/DDBJ whole genome shotgun (WGS) entry which is preliminary data.</text>
</comment>
<keyword evidence="9" id="KW-1185">Reference proteome</keyword>
<name>A0A225V1E9_9STRA</name>